<comment type="caution">
    <text evidence="4">The sequence shown here is derived from an EMBL/GenBank/DDBJ whole genome shotgun (WGS) entry which is preliminary data.</text>
</comment>
<dbReference type="SUPFAM" id="SSF53383">
    <property type="entry name" value="PLP-dependent transferases"/>
    <property type="match status" value="1"/>
</dbReference>
<dbReference type="InterPro" id="IPR004839">
    <property type="entry name" value="Aminotransferase_I/II_large"/>
</dbReference>
<evidence type="ECO:0000313" key="5">
    <source>
        <dbReference type="Proteomes" id="UP000237144"/>
    </source>
</evidence>
<dbReference type="InterPro" id="IPR050478">
    <property type="entry name" value="Ethylene_sulfur-biosynth"/>
</dbReference>
<feature type="domain" description="Aminotransferase class I/classII large" evidence="3">
    <location>
        <begin position="57"/>
        <end position="422"/>
    </location>
</feature>
<evidence type="ECO:0000259" key="3">
    <source>
        <dbReference type="Pfam" id="PF00155"/>
    </source>
</evidence>
<dbReference type="AlphaFoldDB" id="A0A2S5B8B2"/>
<dbReference type="STRING" id="741276.A0A2S5B8B2"/>
<dbReference type="PROSITE" id="PS00105">
    <property type="entry name" value="AA_TRANSFER_CLASS_1"/>
    <property type="match status" value="1"/>
</dbReference>
<organism evidence="4 5">
    <name type="scientific">Rhodotorula taiwanensis</name>
    <dbReference type="NCBI Taxonomy" id="741276"/>
    <lineage>
        <taxon>Eukaryota</taxon>
        <taxon>Fungi</taxon>
        <taxon>Dikarya</taxon>
        <taxon>Basidiomycota</taxon>
        <taxon>Pucciniomycotina</taxon>
        <taxon>Microbotryomycetes</taxon>
        <taxon>Sporidiobolales</taxon>
        <taxon>Sporidiobolaceae</taxon>
        <taxon>Rhodotorula</taxon>
    </lineage>
</organism>
<dbReference type="Proteomes" id="UP000237144">
    <property type="component" value="Unassembled WGS sequence"/>
</dbReference>
<name>A0A2S5B8B2_9BASI</name>
<comment type="similarity">
    <text evidence="1">Belongs to the class-I pyridoxal-phosphate-dependent aminotransferase family.</text>
</comment>
<dbReference type="CDD" id="cd00609">
    <property type="entry name" value="AAT_like"/>
    <property type="match status" value="1"/>
</dbReference>
<dbReference type="Gene3D" id="3.90.1150.10">
    <property type="entry name" value="Aspartate Aminotransferase, domain 1"/>
    <property type="match status" value="1"/>
</dbReference>
<dbReference type="InterPro" id="IPR015424">
    <property type="entry name" value="PyrdxlP-dep_Trfase"/>
</dbReference>
<dbReference type="PANTHER" id="PTHR43795">
    <property type="entry name" value="BIFUNCTIONAL ASPARTATE AMINOTRANSFERASE AND GLUTAMATE/ASPARTATE-PREPHENATE AMINOTRANSFERASE-RELATED"/>
    <property type="match status" value="1"/>
</dbReference>
<dbReference type="InterPro" id="IPR015422">
    <property type="entry name" value="PyrdxlP-dep_Trfase_small"/>
</dbReference>
<dbReference type="Pfam" id="PF00155">
    <property type="entry name" value="Aminotran_1_2"/>
    <property type="match status" value="1"/>
</dbReference>
<protein>
    <recommendedName>
        <fullName evidence="3">Aminotransferase class I/classII large domain-containing protein</fullName>
    </recommendedName>
</protein>
<dbReference type="InterPro" id="IPR004838">
    <property type="entry name" value="NHTrfase_class1_PyrdxlP-BS"/>
</dbReference>
<dbReference type="GO" id="GO:0006520">
    <property type="term" value="P:amino acid metabolic process"/>
    <property type="evidence" value="ECO:0007669"/>
    <property type="project" value="TreeGrafter"/>
</dbReference>
<evidence type="ECO:0000313" key="4">
    <source>
        <dbReference type="EMBL" id="POY72995.1"/>
    </source>
</evidence>
<dbReference type="PRINTS" id="PR00753">
    <property type="entry name" value="ACCSYNTHASE"/>
</dbReference>
<dbReference type="PANTHER" id="PTHR43795:SF39">
    <property type="entry name" value="AMINOTRANSFERASE CLASS I_CLASSII DOMAIN-CONTAINING PROTEIN"/>
    <property type="match status" value="1"/>
</dbReference>
<evidence type="ECO:0000256" key="2">
    <source>
        <dbReference type="ARBA" id="ARBA00022898"/>
    </source>
</evidence>
<gene>
    <name evidence="4" type="ORF">BMF94_3981</name>
</gene>
<dbReference type="InterPro" id="IPR015421">
    <property type="entry name" value="PyrdxlP-dep_Trfase_major"/>
</dbReference>
<dbReference type="EMBL" id="PJQD01000043">
    <property type="protein sequence ID" value="POY72995.1"/>
    <property type="molecule type" value="Genomic_DNA"/>
</dbReference>
<evidence type="ECO:0000256" key="1">
    <source>
        <dbReference type="ARBA" id="ARBA00007441"/>
    </source>
</evidence>
<dbReference type="Gene3D" id="3.40.640.10">
    <property type="entry name" value="Type I PLP-dependent aspartate aminotransferase-like (Major domain)"/>
    <property type="match status" value="1"/>
</dbReference>
<dbReference type="GO" id="GO:0030170">
    <property type="term" value="F:pyridoxal phosphate binding"/>
    <property type="evidence" value="ECO:0007669"/>
    <property type="project" value="InterPro"/>
</dbReference>
<proteinExistence type="inferred from homology"/>
<dbReference type="OrthoDB" id="7042322at2759"/>
<dbReference type="GO" id="GO:0008483">
    <property type="term" value="F:transaminase activity"/>
    <property type="evidence" value="ECO:0007669"/>
    <property type="project" value="TreeGrafter"/>
</dbReference>
<sequence length="428" mass="47454">MSPPTLSKRGTAQMTATAASPLYAAMFRTVENLWSVDNPDGIVNAGLAENSLMHDWLVKFWQQEGALAIDHTDLTYATSILGSKRIFKSLARFFSSYFDPLVPVEPTHIATSNGLSPMIEHIAAAISDPEDAWLIPAPYYNGFARDLNTTSQVRIASIDIPVAQYGTVAEVKLLDAGMERRERDGVAQKIRAVLITNPHNPLGFCYSKENLFLIADEIYATSVYDSPDLPNATPFTSILSLDVQKDAGCDPARIMSLYGMSKDFGANGFRAGALVCQHNDALMRALRSTAMMRRMGSPTDILWSALLDSPELPSYLAENRRALSEAYTYLTTWLKRHQLKYTPANAGHFVLVDFRDHVEKLAQEQGQADGGRFKHEIALLNRFVENGVCLDPGFSFGFPEPGFFRITFCIRRQELDIALDRVAQVCGL</sequence>
<accession>A0A2S5B8B2</accession>
<keyword evidence="5" id="KW-1185">Reference proteome</keyword>
<keyword evidence="2" id="KW-0663">Pyridoxal phosphate</keyword>
<reference evidence="4 5" key="1">
    <citation type="journal article" date="2018" name="Front. Microbiol.">
        <title>Prospects for Fungal Bioremediation of Acidic Radioactive Waste Sites: Characterization and Genome Sequence of Rhodotorula taiwanensis MD1149.</title>
        <authorList>
            <person name="Tkavc R."/>
            <person name="Matrosova V.Y."/>
            <person name="Grichenko O.E."/>
            <person name="Gostincar C."/>
            <person name="Volpe R.P."/>
            <person name="Klimenkova P."/>
            <person name="Gaidamakova E.K."/>
            <person name="Zhou C.E."/>
            <person name="Stewart B.J."/>
            <person name="Lyman M.G."/>
            <person name="Malfatti S.A."/>
            <person name="Rubinfeld B."/>
            <person name="Courtot M."/>
            <person name="Singh J."/>
            <person name="Dalgard C.L."/>
            <person name="Hamilton T."/>
            <person name="Frey K.G."/>
            <person name="Gunde-Cimerman N."/>
            <person name="Dugan L."/>
            <person name="Daly M.J."/>
        </authorList>
    </citation>
    <scope>NUCLEOTIDE SEQUENCE [LARGE SCALE GENOMIC DNA]</scope>
    <source>
        <strain evidence="4 5">MD1149</strain>
    </source>
</reference>